<feature type="transmembrane region" description="Helical" evidence="1">
    <location>
        <begin position="41"/>
        <end position="63"/>
    </location>
</feature>
<proteinExistence type="predicted"/>
<organism evidence="2">
    <name type="scientific">hydrothermal vent metagenome</name>
    <dbReference type="NCBI Taxonomy" id="652676"/>
    <lineage>
        <taxon>unclassified sequences</taxon>
        <taxon>metagenomes</taxon>
        <taxon>ecological metagenomes</taxon>
    </lineage>
</organism>
<protein>
    <submittedName>
        <fullName evidence="2">Uncharacterized protein</fullName>
    </submittedName>
</protein>
<name>A0A3B1APM9_9ZZZZ</name>
<evidence type="ECO:0000313" key="2">
    <source>
        <dbReference type="EMBL" id="VAW95894.1"/>
    </source>
</evidence>
<reference evidence="2" key="1">
    <citation type="submission" date="2018-06" db="EMBL/GenBank/DDBJ databases">
        <authorList>
            <person name="Zhirakovskaya E."/>
        </authorList>
    </citation>
    <scope>NUCLEOTIDE SEQUENCE</scope>
</reference>
<keyword evidence="1" id="KW-0812">Transmembrane</keyword>
<dbReference type="EMBL" id="UOFS01000024">
    <property type="protein sequence ID" value="VAW95894.1"/>
    <property type="molecule type" value="Genomic_DNA"/>
</dbReference>
<dbReference type="AlphaFoldDB" id="A0A3B1APM9"/>
<keyword evidence="1" id="KW-0472">Membrane</keyword>
<sequence length="65" mass="7267">MSEMVIGVVLGIIGMGYFVYGKRQKHVPSFLAAVGLFTVPYFISNIYILILIGILLIIMPFFIDI</sequence>
<evidence type="ECO:0000256" key="1">
    <source>
        <dbReference type="SAM" id="Phobius"/>
    </source>
</evidence>
<feature type="transmembrane region" description="Helical" evidence="1">
    <location>
        <begin position="5"/>
        <end position="21"/>
    </location>
</feature>
<keyword evidence="1" id="KW-1133">Transmembrane helix</keyword>
<gene>
    <name evidence="2" type="ORF">MNBD_GAMMA22-1895</name>
</gene>
<accession>A0A3B1APM9</accession>